<dbReference type="HOGENOM" id="CLU_294353_0_0_2"/>
<feature type="transmembrane region" description="Helical" evidence="6">
    <location>
        <begin position="1007"/>
        <end position="1027"/>
    </location>
</feature>
<evidence type="ECO:0000259" key="7">
    <source>
        <dbReference type="PROSITE" id="PS50093"/>
    </source>
</evidence>
<feature type="transmembrane region" description="Helical" evidence="6">
    <location>
        <begin position="23"/>
        <end position="45"/>
    </location>
</feature>
<evidence type="ECO:0000313" key="9">
    <source>
        <dbReference type="Proteomes" id="UP000009296"/>
    </source>
</evidence>
<feature type="domain" description="PKD" evidence="7">
    <location>
        <begin position="929"/>
        <end position="998"/>
    </location>
</feature>
<dbReference type="KEGG" id="mok:Metok_1359"/>
<dbReference type="PROSITE" id="PS50093">
    <property type="entry name" value="PKD"/>
    <property type="match status" value="5"/>
</dbReference>
<dbReference type="GO" id="GO:0005886">
    <property type="term" value="C:plasma membrane"/>
    <property type="evidence" value="ECO:0007669"/>
    <property type="project" value="TreeGrafter"/>
</dbReference>
<reference evidence="8" key="1">
    <citation type="submission" date="2011-05" db="EMBL/GenBank/DDBJ databases">
        <title>Complete sequence of chromosome of Methanothermococcus okinawensis IH1.</title>
        <authorList>
            <consortium name="US DOE Joint Genome Institute"/>
            <person name="Lucas S."/>
            <person name="Han J."/>
            <person name="Lapidus A."/>
            <person name="Cheng J.-F."/>
            <person name="Goodwin L."/>
            <person name="Pitluck S."/>
            <person name="Peters L."/>
            <person name="Mikhailova N."/>
            <person name="Held B."/>
            <person name="Han C."/>
            <person name="Tapia R."/>
            <person name="Land M."/>
            <person name="Hauser L."/>
            <person name="Kyrpides N."/>
            <person name="Ivanova N."/>
            <person name="Pagani I."/>
            <person name="Sieprawska-Lupa M."/>
            <person name="Takai K."/>
            <person name="Miyazaki J."/>
            <person name="Whitman W."/>
            <person name="Woyke T."/>
        </authorList>
    </citation>
    <scope>NUCLEOTIDE SEQUENCE [LARGE SCALE GENOMIC DNA]</scope>
    <source>
        <strain evidence="8">IH1</strain>
    </source>
</reference>
<dbReference type="PANTHER" id="PTHR46730:SF4">
    <property type="entry name" value="POLYCYSTIC KIDNEY DISEASE PROTEIN 1-LIKE 1"/>
    <property type="match status" value="1"/>
</dbReference>
<gene>
    <name evidence="8" type="ordered locus">Metok_1359</name>
</gene>
<dbReference type="GO" id="GO:0005261">
    <property type="term" value="F:monoatomic cation channel activity"/>
    <property type="evidence" value="ECO:0007669"/>
    <property type="project" value="TreeGrafter"/>
</dbReference>
<name>F8AJW8_METOI</name>
<evidence type="ECO:0000256" key="2">
    <source>
        <dbReference type="ARBA" id="ARBA00022692"/>
    </source>
</evidence>
<dbReference type="PANTHER" id="PTHR46730">
    <property type="entry name" value="POLYCYSTIN-1"/>
    <property type="match status" value="1"/>
</dbReference>
<dbReference type="Pfam" id="PF18911">
    <property type="entry name" value="PKD_4"/>
    <property type="match status" value="4"/>
</dbReference>
<dbReference type="eggNOG" id="arCOG02508">
    <property type="taxonomic scope" value="Archaea"/>
</dbReference>
<protein>
    <submittedName>
        <fullName evidence="8">PKD domain containing protein</fullName>
    </submittedName>
</protein>
<feature type="domain" description="PKD" evidence="7">
    <location>
        <begin position="745"/>
        <end position="827"/>
    </location>
</feature>
<dbReference type="InterPro" id="IPR022409">
    <property type="entry name" value="PKD/Chitinase_dom"/>
</dbReference>
<evidence type="ECO:0000256" key="5">
    <source>
        <dbReference type="ARBA" id="ARBA00023136"/>
    </source>
</evidence>
<proteinExistence type="predicted"/>
<feature type="domain" description="PKD" evidence="7">
    <location>
        <begin position="203"/>
        <end position="269"/>
    </location>
</feature>
<dbReference type="GO" id="GO:0006816">
    <property type="term" value="P:calcium ion transport"/>
    <property type="evidence" value="ECO:0007669"/>
    <property type="project" value="TreeGrafter"/>
</dbReference>
<dbReference type="eggNOG" id="arCOG03991">
    <property type="taxonomic scope" value="Archaea"/>
</dbReference>
<dbReference type="EMBL" id="CP002792">
    <property type="protein sequence ID" value="AEH07324.1"/>
    <property type="molecule type" value="Genomic_DNA"/>
</dbReference>
<evidence type="ECO:0000256" key="4">
    <source>
        <dbReference type="ARBA" id="ARBA00022989"/>
    </source>
</evidence>
<dbReference type="InterPro" id="IPR026495">
    <property type="entry name" value="PIP_CTERM"/>
</dbReference>
<accession>F8AJW8</accession>
<sequence length="1031" mass="117469">MYKVSANHNVFYMISGEIMNTKYIIQIIILFGIGGFLWSSNGYIIPIHSDTMNITNSSNYTNNYNSYIIAYNVNDTLTFKALAKDNISQNIINSGFTKWDFGDLTETDYGSNKIVTHKYNIPFPYPVSWCGYLNNTAYSKALTYNWLVVGDISNTKYIFNGSPSNSKTTWDILYNGSNNTVIIKYFSNIKMNEEFSGLSIDTTQVNVNADKTEIVEGDTVKFSYSVSRNIIFTMWSFGDGTFSFEKSPTHTYTKPGFYFPRVLVVDDYGRVMVGYLDEGIHVKRHRGGYIYWVMGPNHYNGEAHTYVYNSSGKHNDNRGNTYVNPYKMTYNVNDSIKFKMSGAWGKLWKWDFGDGKETNYAHKNSFNPSYHKYKFPFMWPFFWMSYGKGSWWKSDTLNFIVVDDVGNTKYNFHPSKTHDKKSYDYEYDKENHTVDLYYYSDNPINKSDVKLKDGYYIDITATASRTEVSVNKKVKFNCSPVNNPIFIMWSFGDGTISFKKAPTHKYKNSGLYYPHVFIVDEYGNIEVGIPSPIGVGGYNSYPQIYANPTIAPTNFPINITIVEPAHYINKIHNIYFGDGNSISIKTYHSPYTLNHSYSSEGVYHIDMKVARCENGKTVYIIDNKNPVAKLYVYPNPASYIDMVSFNPLNSHDPDANRNIPEYDYKGNKIGNYTIPQNSPMAKIYGFNLTVYNSSRNIVWNYSSNELKVVTHKFKPGNYTANLTIWDGMGGKNSTIVEFKVINNPPVADFTYSPTYPKVNKQVIFNALSSYDKESGINYSWDFGDGFNANTTNPIITHTYNNPGNYTVTLTVHDELNASSSISKILTVYYVKADFGYPSSLKVNTTINFIDKSNSTPGKIVRWTWDFGDGTSSNKQNPSHIYPKEGPYYITLTVWNNVGISDTVQKPIFIEGMTSYPPIAIFDFTVNGSNVTFNASKSYDIDGKIVKYIWDFGDGTNTTTTNKIISHKYNNSKTYTVKLTIVDNDGNKDSTIRFVSINVGGIKRSIPIPLPINILLFITTIITIAYIGRWYR</sequence>
<feature type="domain" description="PKD" evidence="7">
    <location>
        <begin position="457"/>
        <end position="524"/>
    </location>
</feature>
<evidence type="ECO:0000313" key="8">
    <source>
        <dbReference type="EMBL" id="AEH07324.1"/>
    </source>
</evidence>
<dbReference type="Proteomes" id="UP000009296">
    <property type="component" value="Chromosome"/>
</dbReference>
<dbReference type="NCBIfam" id="TIGR04173">
    <property type="entry name" value="PIP_CTERM"/>
    <property type="match status" value="1"/>
</dbReference>
<keyword evidence="5 6" id="KW-0472">Membrane</keyword>
<dbReference type="AlphaFoldDB" id="F8AJW8"/>
<dbReference type="SMART" id="SM00089">
    <property type="entry name" value="PKD"/>
    <property type="match status" value="7"/>
</dbReference>
<feature type="domain" description="PKD" evidence="7">
    <location>
        <begin position="829"/>
        <end position="910"/>
    </location>
</feature>
<evidence type="ECO:0000256" key="1">
    <source>
        <dbReference type="ARBA" id="ARBA00004141"/>
    </source>
</evidence>
<keyword evidence="9" id="KW-1185">Reference proteome</keyword>
<keyword evidence="2 6" id="KW-0812">Transmembrane</keyword>
<dbReference type="CDD" id="cd00146">
    <property type="entry name" value="PKD"/>
    <property type="match status" value="6"/>
</dbReference>
<evidence type="ECO:0000256" key="3">
    <source>
        <dbReference type="ARBA" id="ARBA00022737"/>
    </source>
</evidence>
<dbReference type="Gene3D" id="2.60.40.10">
    <property type="entry name" value="Immunoglobulins"/>
    <property type="match status" value="6"/>
</dbReference>
<organism evidence="8 9">
    <name type="scientific">Methanothermococcus okinawensis (strain DSM 14208 / JCM 11175 / IH1)</name>
    <dbReference type="NCBI Taxonomy" id="647113"/>
    <lineage>
        <taxon>Archaea</taxon>
        <taxon>Methanobacteriati</taxon>
        <taxon>Methanobacteriota</taxon>
        <taxon>Methanomada group</taxon>
        <taxon>Methanococci</taxon>
        <taxon>Methanococcales</taxon>
        <taxon>Methanococcaceae</taxon>
        <taxon>Methanothermococcus</taxon>
    </lineage>
</organism>
<comment type="subcellular location">
    <subcellularLocation>
        <location evidence="1">Membrane</location>
        <topology evidence="1">Multi-pass membrane protein</topology>
    </subcellularLocation>
</comment>
<dbReference type="InterPro" id="IPR013783">
    <property type="entry name" value="Ig-like_fold"/>
</dbReference>
<dbReference type="STRING" id="647113.Metok_1359"/>
<dbReference type="SUPFAM" id="SSF49299">
    <property type="entry name" value="PKD domain"/>
    <property type="match status" value="5"/>
</dbReference>
<evidence type="ECO:0000256" key="6">
    <source>
        <dbReference type="SAM" id="Phobius"/>
    </source>
</evidence>
<keyword evidence="3" id="KW-0677">Repeat</keyword>
<keyword evidence="4 6" id="KW-1133">Transmembrane helix</keyword>
<dbReference type="InterPro" id="IPR035986">
    <property type="entry name" value="PKD_dom_sf"/>
</dbReference>
<dbReference type="InterPro" id="IPR000601">
    <property type="entry name" value="PKD_dom"/>
</dbReference>